<dbReference type="PANTHER" id="PTHR32305">
    <property type="match status" value="1"/>
</dbReference>
<dbReference type="NCBIfam" id="TIGR03696">
    <property type="entry name" value="Rhs_assc_core"/>
    <property type="match status" value="1"/>
</dbReference>
<evidence type="ECO:0000259" key="5">
    <source>
        <dbReference type="Pfam" id="PF25023"/>
    </source>
</evidence>
<dbReference type="InterPro" id="IPR031325">
    <property type="entry name" value="RHS_repeat"/>
</dbReference>
<dbReference type="Gene3D" id="2.180.10.10">
    <property type="entry name" value="RHS repeat-associated core"/>
    <property type="match status" value="3"/>
</dbReference>
<dbReference type="InterPro" id="IPR050708">
    <property type="entry name" value="T6SS_VgrG/RHS"/>
</dbReference>
<feature type="region of interest" description="Disordered" evidence="2">
    <location>
        <begin position="1055"/>
        <end position="1077"/>
    </location>
</feature>
<dbReference type="InterPro" id="IPR056823">
    <property type="entry name" value="TEN-like_YD-shell"/>
</dbReference>
<evidence type="ECO:0000259" key="4">
    <source>
        <dbReference type="Pfam" id="PF20148"/>
    </source>
</evidence>
<evidence type="ECO:0000313" key="7">
    <source>
        <dbReference type="Proteomes" id="UP001321520"/>
    </source>
</evidence>
<evidence type="ECO:0000313" key="6">
    <source>
        <dbReference type="EMBL" id="WKD48528.1"/>
    </source>
</evidence>
<feature type="region of interest" description="Disordered" evidence="2">
    <location>
        <begin position="28"/>
        <end position="60"/>
    </location>
</feature>
<dbReference type="NCBIfam" id="TIGR01643">
    <property type="entry name" value="YD_repeat_2x"/>
    <property type="match status" value="11"/>
</dbReference>
<name>A0ABY9E8U0_9GAMM</name>
<dbReference type="Proteomes" id="UP001321520">
    <property type="component" value="Chromosome"/>
</dbReference>
<organism evidence="6 7">
    <name type="scientific">Microbulbifer spongiae</name>
    <dbReference type="NCBI Taxonomy" id="2944933"/>
    <lineage>
        <taxon>Bacteria</taxon>
        <taxon>Pseudomonadati</taxon>
        <taxon>Pseudomonadota</taxon>
        <taxon>Gammaproteobacteria</taxon>
        <taxon>Cellvibrionales</taxon>
        <taxon>Microbulbiferaceae</taxon>
        <taxon>Microbulbifer</taxon>
    </lineage>
</organism>
<dbReference type="PANTHER" id="PTHR32305:SF15">
    <property type="entry name" value="PROTEIN RHSA-RELATED"/>
    <property type="match status" value="1"/>
</dbReference>
<dbReference type="InterPro" id="IPR006530">
    <property type="entry name" value="YD"/>
</dbReference>
<dbReference type="RefSeq" id="WP_301414288.1">
    <property type="nucleotide sequence ID" value="NZ_CP098023.1"/>
</dbReference>
<protein>
    <submittedName>
        <fullName evidence="6">DUF6531 domain-containing protein</fullName>
    </submittedName>
</protein>
<evidence type="ECO:0000256" key="3">
    <source>
        <dbReference type="SAM" id="SignalP"/>
    </source>
</evidence>
<keyword evidence="1" id="KW-0677">Repeat</keyword>
<feature type="chain" id="PRO_5047156025" evidence="3">
    <location>
        <begin position="26"/>
        <end position="1464"/>
    </location>
</feature>
<evidence type="ECO:0000256" key="1">
    <source>
        <dbReference type="ARBA" id="ARBA00022737"/>
    </source>
</evidence>
<reference evidence="6 7" key="1">
    <citation type="submission" date="2022-05" db="EMBL/GenBank/DDBJ databases">
        <title>Microbulbifer sp. nov., isolated from sponge.</title>
        <authorList>
            <person name="Gao L."/>
        </authorList>
    </citation>
    <scope>NUCLEOTIDE SEQUENCE [LARGE SCALE GENOMIC DNA]</scope>
    <source>
        <strain evidence="6 7">MI-G</strain>
    </source>
</reference>
<dbReference type="Pfam" id="PF05593">
    <property type="entry name" value="RHS_repeat"/>
    <property type="match status" value="1"/>
</dbReference>
<keyword evidence="7" id="KW-1185">Reference proteome</keyword>
<feature type="signal peptide" evidence="3">
    <location>
        <begin position="1"/>
        <end position="25"/>
    </location>
</feature>
<keyword evidence="3" id="KW-0732">Signal</keyword>
<evidence type="ECO:0000256" key="2">
    <source>
        <dbReference type="SAM" id="MobiDB-lite"/>
    </source>
</evidence>
<feature type="domain" description="Teneurin-like YD-shell" evidence="5">
    <location>
        <begin position="667"/>
        <end position="837"/>
    </location>
</feature>
<dbReference type="InterPro" id="IPR045351">
    <property type="entry name" value="DUF6531"/>
</dbReference>
<dbReference type="Pfam" id="PF25023">
    <property type="entry name" value="TEN_YD-shell"/>
    <property type="match status" value="2"/>
</dbReference>
<feature type="compositionally biased region" description="Polar residues" evidence="2">
    <location>
        <begin position="1064"/>
        <end position="1077"/>
    </location>
</feature>
<gene>
    <name evidence="6" type="ORF">M8T91_11400</name>
</gene>
<dbReference type="EMBL" id="CP098023">
    <property type="protein sequence ID" value="WKD48528.1"/>
    <property type="molecule type" value="Genomic_DNA"/>
</dbReference>
<feature type="domain" description="DUF6531" evidence="4">
    <location>
        <begin position="62"/>
        <end position="135"/>
    </location>
</feature>
<sequence>MTSWGKVRTVLAGFCAIVLMQAATAHDFGGDSAGDHPPEPPEPPPCERSPNPCCDSSTSSVGDPIRTFDGGFYLADTDLQVGVNYPIRLLRRFDSNSQFDNALGYGWAFDHDRRLFEYPDGSVLLRSGCGRRDTFVFTGGAYVTPRDAPQGTLEEHGDGSYTFTYASGKRDEFDTDGRLVAIINQQGQSHRLSYDERGRLPLIGTSPNSVDPSKPMVVAYQPRLTRIEERGADGAATGAAVDFFYDDNSGRLSHVIASDGRRIDYHHDQWQTATRGNLVQVAGLDNYQHSFQYEDSADAHRITGLQRGAGAVWVTNTYDDEGRVKKQVEGQNSIELAYLETGITQITETVKSASGEVLDTRNSTYEFDEVGYLTKRIDPLGNELRQIYNDSKDRVRSEYWEKQGDDLTLLTATDYTYNSQAQKTSASTTLASGEVITERWTYDHGRVASMERVSSLAPERVFHTEYTFVRDAQNRPVHIASMRQRQDDNTDAITTYTYCSGETGCPDSALVKQIDGPRTDVQDIVTYTYYDTTDQSGCTSGGNCYRKGDLKTLANALGQTLEYLAYDAAGRVTSTRDANGLTTSYRYHPRGWLQEQVIHAGGEDSDGDIVTAYEYDDRGNVTKVTQSDGNSLQFTYDTRNRLTRIEDGEGNRIRYTLDSQGNIRKEDVLDSQGALNRTLSRTFDALNRLKQTLGAEQQRTLFSYDGLGRMTGVKDALDNDTDHRYDGLGRLVQSIEDSGNLAASTQFAYDAEERVTEVTDPRGNRTSYQYDLAGNLLELVSPDSGASRYTYDTAGNRISSIDARGIVSQRSYDALNRLIGIHYPGSPGENANFSYDSTVDGNKGIGRLTSYSNDAGSTSLTYDVLGRITRQDDTIAGQAFSTGYRYDSEGRVIEITYPSGRVVHYERDALGRIATVTTRENAEAEAQTLVSNVRYQPFGGVAAMDYGNGITQHYGYDQDGRLQSVSATGSGGDLLSQSYSYNPVDNITGITDSLDAVKNRSYDYDTLYRLTDDSSVAGQNRFTYDLLGNRTQQTTTKNNTSEVIAYGYESNSNRLSEKGGEAWSTDSAGNTTSTNDGARQYTYNHANRLNTYSENGTLKGTYYYNAIGQRVRTDKTEDNLLHYDLNGQYLSETHLSAAGAVQNRVDYIYLDNMPIAQVEAIYTGGQVQSAALTYLHTDHLYTPRVGTSQNETVVWRWDSDAFGQSMPDTDPDGDNNQTVVNLRFPGQIKVAEAPHYYNYYRDYEPMIGRFIQGDPLGLYDGLNTYTYVDNNPLIYTDPTGEFGVLGGVIGGLVDLGLQLAQNGGNLNCVNWGQVAGSAALGAVTGGLGSLGRAATTNAFKHSVSGAKWARSSKRWNNVQRRYRRYHNRNGSAPRGDWEAHHWAFGRGGRTGPSWRNHPLNLNPLPKNIHRRIHGSWQGQPKFNAAQRWWYGTPSWYKQGQVGGGIAGGVAGNSVGGGGGCECNP</sequence>
<proteinExistence type="predicted"/>
<dbReference type="Pfam" id="PF20148">
    <property type="entry name" value="DUF6531"/>
    <property type="match status" value="1"/>
</dbReference>
<feature type="domain" description="Teneurin-like YD-shell" evidence="5">
    <location>
        <begin position="174"/>
        <end position="655"/>
    </location>
</feature>
<accession>A0ABY9E8U0</accession>
<dbReference type="InterPro" id="IPR022385">
    <property type="entry name" value="Rhs_assc_core"/>
</dbReference>